<gene>
    <name evidence="1" type="ORF">RO3G_12367</name>
</gene>
<dbReference type="AlphaFoldDB" id="I1CGS6"/>
<proteinExistence type="predicted"/>
<evidence type="ECO:0000313" key="1">
    <source>
        <dbReference type="EMBL" id="EIE87656.1"/>
    </source>
</evidence>
<keyword evidence="2" id="KW-1185">Reference proteome</keyword>
<dbReference type="Proteomes" id="UP000009138">
    <property type="component" value="Unassembled WGS sequence"/>
</dbReference>
<name>I1CGS6_RHIO9</name>
<reference evidence="1 2" key="1">
    <citation type="journal article" date="2009" name="PLoS Genet.">
        <title>Genomic analysis of the basal lineage fungus Rhizopus oryzae reveals a whole-genome duplication.</title>
        <authorList>
            <person name="Ma L.-J."/>
            <person name="Ibrahim A.S."/>
            <person name="Skory C."/>
            <person name="Grabherr M.G."/>
            <person name="Burger G."/>
            <person name="Butler M."/>
            <person name="Elias M."/>
            <person name="Idnurm A."/>
            <person name="Lang B.F."/>
            <person name="Sone T."/>
            <person name="Abe A."/>
            <person name="Calvo S.E."/>
            <person name="Corrochano L.M."/>
            <person name="Engels R."/>
            <person name="Fu J."/>
            <person name="Hansberg W."/>
            <person name="Kim J.-M."/>
            <person name="Kodira C.D."/>
            <person name="Koehrsen M.J."/>
            <person name="Liu B."/>
            <person name="Miranda-Saavedra D."/>
            <person name="O'Leary S."/>
            <person name="Ortiz-Castellanos L."/>
            <person name="Poulter R."/>
            <person name="Rodriguez-Romero J."/>
            <person name="Ruiz-Herrera J."/>
            <person name="Shen Y.-Q."/>
            <person name="Zeng Q."/>
            <person name="Galagan J."/>
            <person name="Birren B.W."/>
            <person name="Cuomo C.A."/>
            <person name="Wickes B.L."/>
        </authorList>
    </citation>
    <scope>NUCLEOTIDE SEQUENCE [LARGE SCALE GENOMIC DNA]</scope>
    <source>
        <strain evidence="2">RA 99-880 / ATCC MYA-4621 / FGSC 9543 / NRRL 43880</strain>
    </source>
</reference>
<dbReference type="VEuPathDB" id="FungiDB:RO3G_12367"/>
<dbReference type="OrthoDB" id="2288106at2759"/>
<protein>
    <submittedName>
        <fullName evidence="1">Uncharacterized protein</fullName>
    </submittedName>
</protein>
<sequence length="53" mass="6035">MFVSFIEQTNNMMLRDITCSMFVDSDFCPGCGIDVSQFTHDDSCPYVNQSRNS</sequence>
<accession>I1CGS6</accession>
<dbReference type="RefSeq" id="XP_067523052.1">
    <property type="nucleotide sequence ID" value="XM_067666951.1"/>
</dbReference>
<dbReference type="GeneID" id="93619332"/>
<organism evidence="1 2">
    <name type="scientific">Rhizopus delemar (strain RA 99-880 / ATCC MYA-4621 / FGSC 9543 / NRRL 43880)</name>
    <name type="common">Mucormycosis agent</name>
    <name type="synonym">Rhizopus arrhizus var. delemar</name>
    <dbReference type="NCBI Taxonomy" id="246409"/>
    <lineage>
        <taxon>Eukaryota</taxon>
        <taxon>Fungi</taxon>
        <taxon>Fungi incertae sedis</taxon>
        <taxon>Mucoromycota</taxon>
        <taxon>Mucoromycotina</taxon>
        <taxon>Mucoromycetes</taxon>
        <taxon>Mucorales</taxon>
        <taxon>Mucorineae</taxon>
        <taxon>Rhizopodaceae</taxon>
        <taxon>Rhizopus</taxon>
    </lineage>
</organism>
<evidence type="ECO:0000313" key="2">
    <source>
        <dbReference type="Proteomes" id="UP000009138"/>
    </source>
</evidence>
<dbReference type="EMBL" id="CH476741">
    <property type="protein sequence ID" value="EIE87656.1"/>
    <property type="molecule type" value="Genomic_DNA"/>
</dbReference>
<dbReference type="InParanoid" id="I1CGS6"/>